<comment type="subcellular location">
    <subcellularLocation>
        <location evidence="1">Vacuole membrane</location>
        <topology evidence="1">Multi-pass membrane protein</topology>
    </subcellularLocation>
</comment>
<keyword evidence="8" id="KW-1133">Transmembrane helix</keyword>
<reference evidence="11 12" key="1">
    <citation type="submission" date="2024-04" db="EMBL/GenBank/DDBJ databases">
        <authorList>
            <consortium name="Genoscope - CEA"/>
            <person name="William W."/>
        </authorList>
    </citation>
    <scope>NUCLEOTIDE SEQUENCE [LARGE SCALE GENOMIC DNA]</scope>
</reference>
<dbReference type="SUPFAM" id="SSF52540">
    <property type="entry name" value="P-loop containing nucleoside triphosphate hydrolases"/>
    <property type="match status" value="1"/>
</dbReference>
<accession>A0AAV2IBE8</accession>
<dbReference type="PROSITE" id="PS50893">
    <property type="entry name" value="ABC_TRANSPORTER_2"/>
    <property type="match status" value="1"/>
</dbReference>
<evidence type="ECO:0000256" key="8">
    <source>
        <dbReference type="ARBA" id="ARBA00022989"/>
    </source>
</evidence>
<dbReference type="InterPro" id="IPR027417">
    <property type="entry name" value="P-loop_NTPase"/>
</dbReference>
<keyword evidence="12" id="KW-1185">Reference proteome</keyword>
<dbReference type="Pfam" id="PF00005">
    <property type="entry name" value="ABC_tran"/>
    <property type="match status" value="1"/>
</dbReference>
<dbReference type="Gene3D" id="3.40.50.300">
    <property type="entry name" value="P-loop containing nucleotide triphosphate hydrolases"/>
    <property type="match status" value="1"/>
</dbReference>
<dbReference type="PANTHER" id="PTHR24223:SF443">
    <property type="entry name" value="MULTIDRUG-RESISTANCE LIKE PROTEIN 1, ISOFORM I"/>
    <property type="match status" value="1"/>
</dbReference>
<evidence type="ECO:0000313" key="11">
    <source>
        <dbReference type="EMBL" id="CAL1544171.1"/>
    </source>
</evidence>
<dbReference type="GO" id="GO:0005524">
    <property type="term" value="F:ATP binding"/>
    <property type="evidence" value="ECO:0007669"/>
    <property type="project" value="UniProtKB-KW"/>
</dbReference>
<evidence type="ECO:0000256" key="2">
    <source>
        <dbReference type="ARBA" id="ARBA00009726"/>
    </source>
</evidence>
<comment type="caution">
    <text evidence="11">The sequence shown here is derived from an EMBL/GenBank/DDBJ whole genome shotgun (WGS) entry which is preliminary data.</text>
</comment>
<dbReference type="InterPro" id="IPR050173">
    <property type="entry name" value="ABC_transporter_C-like"/>
</dbReference>
<proteinExistence type="inferred from homology"/>
<evidence type="ECO:0000256" key="1">
    <source>
        <dbReference type="ARBA" id="ARBA00004128"/>
    </source>
</evidence>
<keyword evidence="7" id="KW-0067">ATP-binding</keyword>
<evidence type="ECO:0000259" key="10">
    <source>
        <dbReference type="PROSITE" id="PS50893"/>
    </source>
</evidence>
<keyword evidence="4" id="KW-0812">Transmembrane</keyword>
<evidence type="ECO:0000256" key="9">
    <source>
        <dbReference type="ARBA" id="ARBA00023136"/>
    </source>
</evidence>
<name>A0AAV2IBE8_LYMST</name>
<gene>
    <name evidence="11" type="ORF">GSLYS_00017684001</name>
</gene>
<dbReference type="PROSITE" id="PS00211">
    <property type="entry name" value="ABC_TRANSPORTER_1"/>
    <property type="match status" value="1"/>
</dbReference>
<evidence type="ECO:0000256" key="7">
    <source>
        <dbReference type="ARBA" id="ARBA00022840"/>
    </source>
</evidence>
<evidence type="ECO:0000256" key="5">
    <source>
        <dbReference type="ARBA" id="ARBA00022737"/>
    </source>
</evidence>
<comment type="similarity">
    <text evidence="2">Belongs to the ABC transporter superfamily. ABCC family. Conjugate transporter (TC 3.A.1.208) subfamily.</text>
</comment>
<dbReference type="EMBL" id="CAXITT010000601">
    <property type="protein sequence ID" value="CAL1544171.1"/>
    <property type="molecule type" value="Genomic_DNA"/>
</dbReference>
<dbReference type="GO" id="GO:0016887">
    <property type="term" value="F:ATP hydrolysis activity"/>
    <property type="evidence" value="ECO:0007669"/>
    <property type="project" value="InterPro"/>
</dbReference>
<dbReference type="CDD" id="cd03244">
    <property type="entry name" value="ABCC_MRP_domain2"/>
    <property type="match status" value="1"/>
</dbReference>
<dbReference type="AlphaFoldDB" id="A0AAV2IBE8"/>
<dbReference type="SMART" id="SM00382">
    <property type="entry name" value="AAA"/>
    <property type="match status" value="1"/>
</dbReference>
<dbReference type="Proteomes" id="UP001497497">
    <property type="component" value="Unassembled WGS sequence"/>
</dbReference>
<keyword evidence="3" id="KW-0813">Transport</keyword>
<protein>
    <recommendedName>
        <fullName evidence="10">ABC transporter domain-containing protein</fullName>
    </recommendedName>
</protein>
<dbReference type="FunFam" id="3.40.50.300:FF:000074">
    <property type="entry name" value="Multidrug resistance-associated protein 5 isoform 1"/>
    <property type="match status" value="1"/>
</dbReference>
<keyword evidence="9" id="KW-0472">Membrane</keyword>
<evidence type="ECO:0000313" key="12">
    <source>
        <dbReference type="Proteomes" id="UP001497497"/>
    </source>
</evidence>
<evidence type="ECO:0000256" key="6">
    <source>
        <dbReference type="ARBA" id="ARBA00022741"/>
    </source>
</evidence>
<keyword evidence="5" id="KW-0677">Repeat</keyword>
<dbReference type="InterPro" id="IPR003439">
    <property type="entry name" value="ABC_transporter-like_ATP-bd"/>
</dbReference>
<dbReference type="InterPro" id="IPR036640">
    <property type="entry name" value="ABC1_TM_sf"/>
</dbReference>
<evidence type="ECO:0000256" key="4">
    <source>
        <dbReference type="ARBA" id="ARBA00022692"/>
    </source>
</evidence>
<dbReference type="GO" id="GO:0005774">
    <property type="term" value="C:vacuolar membrane"/>
    <property type="evidence" value="ECO:0007669"/>
    <property type="project" value="UniProtKB-SubCell"/>
</dbReference>
<sequence>MFVGIWFDSQIALLSSFVVLSSGLFILWDGDISPAQAGLVLMYSSNFVNYLGWFMTHSTHTEQELVSLERILEFSRKPTEAVWEIPETAPSEEWPQNGQVTMEDYKARYREGLDLVLKGVTCHIKSGEKIGIVGRTGAGKSSLVMALFRMMEATTGHIAVDNYIISSLGIHDLRRKLTILPQDPVIFGGSLRMNIDPQAEKSNSELLEVLKQAHLQKFVENLPEKLDHHCGESGKNLSVGQRQLVCLARCLLRKTKVLVLDEATASVDIETDDLIQKTICREFKDCTVLTIAHRLNTVLEYDRILVMDNGMVKEFDTPTNLLADKESSFYTMARDSNLVKTFSGHKLKQ</sequence>
<keyword evidence="6" id="KW-0547">Nucleotide-binding</keyword>
<dbReference type="SUPFAM" id="SSF90123">
    <property type="entry name" value="ABC transporter transmembrane region"/>
    <property type="match status" value="1"/>
</dbReference>
<dbReference type="InterPro" id="IPR003593">
    <property type="entry name" value="AAA+_ATPase"/>
</dbReference>
<organism evidence="11 12">
    <name type="scientific">Lymnaea stagnalis</name>
    <name type="common">Great pond snail</name>
    <name type="synonym">Helix stagnalis</name>
    <dbReference type="NCBI Taxonomy" id="6523"/>
    <lineage>
        <taxon>Eukaryota</taxon>
        <taxon>Metazoa</taxon>
        <taxon>Spiralia</taxon>
        <taxon>Lophotrochozoa</taxon>
        <taxon>Mollusca</taxon>
        <taxon>Gastropoda</taxon>
        <taxon>Heterobranchia</taxon>
        <taxon>Euthyneura</taxon>
        <taxon>Panpulmonata</taxon>
        <taxon>Hygrophila</taxon>
        <taxon>Lymnaeoidea</taxon>
        <taxon>Lymnaeidae</taxon>
        <taxon>Lymnaea</taxon>
    </lineage>
</organism>
<dbReference type="PANTHER" id="PTHR24223">
    <property type="entry name" value="ATP-BINDING CASSETTE SUB-FAMILY C"/>
    <property type="match status" value="1"/>
</dbReference>
<feature type="domain" description="ABC transporter" evidence="10">
    <location>
        <begin position="100"/>
        <end position="334"/>
    </location>
</feature>
<dbReference type="Gene3D" id="1.20.1560.10">
    <property type="entry name" value="ABC transporter type 1, transmembrane domain"/>
    <property type="match status" value="1"/>
</dbReference>
<dbReference type="GO" id="GO:0042626">
    <property type="term" value="F:ATPase-coupled transmembrane transporter activity"/>
    <property type="evidence" value="ECO:0007669"/>
    <property type="project" value="TreeGrafter"/>
</dbReference>
<evidence type="ECO:0000256" key="3">
    <source>
        <dbReference type="ARBA" id="ARBA00022448"/>
    </source>
</evidence>
<dbReference type="InterPro" id="IPR017871">
    <property type="entry name" value="ABC_transporter-like_CS"/>
</dbReference>